<evidence type="ECO:0000313" key="2">
    <source>
        <dbReference type="EMBL" id="SYZ33182.1"/>
    </source>
</evidence>
<dbReference type="Proteomes" id="UP000279336">
    <property type="component" value="Unassembled WGS sequence"/>
</dbReference>
<dbReference type="Proteomes" id="UP000263928">
    <property type="component" value="Unassembled WGS sequence"/>
</dbReference>
<protein>
    <submittedName>
        <fullName evidence="1">Nucleoside/nucleotide kinase family protein</fullName>
    </submittedName>
    <submittedName>
        <fullName evidence="2">P-loop containing nucleoside triphosphate hydrolase</fullName>
    </submittedName>
</protein>
<dbReference type="AlphaFoldDB" id="A0A383S6K2"/>
<sequence>MTRRRQLTIPRHDVDALVARARSLVAPGSRRMLAIVGAPGAGKSTLATQLVDELGEDTAALLGMDAFHFAQLELERTGLTDVKGAPETFDVLGLKAILKRLMARDDEVVHIPVFRRDLEEPIGSAIPVAREVPLIIVEGNYLLSREGYWASLSDFFADTWFLAPDEQDRMTRLIERHRRYGRSVEEARDRAWGSDQRNAERICGTRQFAAVLVTGS</sequence>
<dbReference type="NCBIfam" id="NF006743">
    <property type="entry name" value="PRK09270.1-2"/>
    <property type="match status" value="1"/>
</dbReference>
<dbReference type="EMBL" id="RCIW01000008">
    <property type="protein sequence ID" value="RLP10226.1"/>
    <property type="molecule type" value="Genomic_DNA"/>
</dbReference>
<keyword evidence="1" id="KW-0418">Kinase</keyword>
<organism evidence="2 3">
    <name type="scientific">Propionibacterium australiense</name>
    <dbReference type="NCBI Taxonomy" id="119981"/>
    <lineage>
        <taxon>Bacteria</taxon>
        <taxon>Bacillati</taxon>
        <taxon>Actinomycetota</taxon>
        <taxon>Actinomycetes</taxon>
        <taxon>Propionibacteriales</taxon>
        <taxon>Propionibacteriaceae</taxon>
        <taxon>Propionibacterium</taxon>
    </lineage>
</organism>
<accession>A0A383S6K2</accession>
<dbReference type="RefSeq" id="WP_119161551.1">
    <property type="nucleotide sequence ID" value="NZ_LR134442.1"/>
</dbReference>
<dbReference type="EMBL" id="UNQJ01000006">
    <property type="protein sequence ID" value="SYZ33182.1"/>
    <property type="molecule type" value="Genomic_DNA"/>
</dbReference>
<reference evidence="1 4" key="3">
    <citation type="submission" date="2018-10" db="EMBL/GenBank/DDBJ databases">
        <title>Propionibacterium australiense Genome Sequencing and Assembly.</title>
        <authorList>
            <person name="Bernier A.-M."/>
            <person name="Bernard K."/>
        </authorList>
    </citation>
    <scope>NUCLEOTIDE SEQUENCE [LARGE SCALE GENOMIC DNA]</scope>
    <source>
        <strain evidence="1 4">NML98A078</strain>
    </source>
</reference>
<dbReference type="OrthoDB" id="3192509at2"/>
<evidence type="ECO:0000313" key="1">
    <source>
        <dbReference type="EMBL" id="RLP10226.1"/>
    </source>
</evidence>
<dbReference type="InterPro" id="IPR027417">
    <property type="entry name" value="P-loop_NTPase"/>
</dbReference>
<keyword evidence="2" id="KW-0378">Hydrolase</keyword>
<proteinExistence type="predicted"/>
<dbReference type="Gene3D" id="3.40.50.300">
    <property type="entry name" value="P-loop containing nucleotide triphosphate hydrolases"/>
    <property type="match status" value="1"/>
</dbReference>
<evidence type="ECO:0000313" key="3">
    <source>
        <dbReference type="Proteomes" id="UP000263928"/>
    </source>
</evidence>
<reference evidence="3" key="2">
    <citation type="submission" date="2018-08" db="EMBL/GenBank/DDBJ databases">
        <authorList>
            <person name="Hornung B."/>
        </authorList>
    </citation>
    <scope>NUCLEOTIDE SEQUENCE [LARGE SCALE GENOMIC DNA]</scope>
</reference>
<gene>
    <name evidence="1" type="ORF">D7U36_06595</name>
    <name evidence="2" type="ORF">PROPAUS_1099</name>
</gene>
<dbReference type="GO" id="GO:0016301">
    <property type="term" value="F:kinase activity"/>
    <property type="evidence" value="ECO:0007669"/>
    <property type="project" value="UniProtKB-KW"/>
</dbReference>
<keyword evidence="3" id="KW-1185">Reference proteome</keyword>
<dbReference type="PANTHER" id="PTHR10285">
    <property type="entry name" value="URIDINE KINASE"/>
    <property type="match status" value="1"/>
</dbReference>
<keyword evidence="1" id="KW-0808">Transferase</keyword>
<dbReference type="SUPFAM" id="SSF52540">
    <property type="entry name" value="P-loop containing nucleoside triphosphate hydrolases"/>
    <property type="match status" value="1"/>
</dbReference>
<name>A0A383S6K2_9ACTN</name>
<reference evidence="2" key="1">
    <citation type="submission" date="2018-08" db="EMBL/GenBank/DDBJ databases">
        <authorList>
            <person name="Ferrada E.E."/>
            <person name="Latorre B.A."/>
        </authorList>
    </citation>
    <scope>NUCLEOTIDE SEQUENCE [LARGE SCALE GENOMIC DNA]</scope>
    <source>
        <strain evidence="2">Propionibacterium_australiense1</strain>
    </source>
</reference>
<dbReference type="GO" id="GO:0016787">
    <property type="term" value="F:hydrolase activity"/>
    <property type="evidence" value="ECO:0007669"/>
    <property type="project" value="UniProtKB-KW"/>
</dbReference>
<evidence type="ECO:0000313" key="4">
    <source>
        <dbReference type="Proteomes" id="UP000279336"/>
    </source>
</evidence>